<feature type="transmembrane region" description="Helical" evidence="1">
    <location>
        <begin position="34"/>
        <end position="53"/>
    </location>
</feature>
<feature type="transmembrane region" description="Helical" evidence="1">
    <location>
        <begin position="7"/>
        <end position="28"/>
    </location>
</feature>
<keyword evidence="1" id="KW-0812">Transmembrane</keyword>
<evidence type="ECO:0000313" key="2">
    <source>
        <dbReference type="EMBL" id="MFB9351954.1"/>
    </source>
</evidence>
<evidence type="ECO:0000313" key="3">
    <source>
        <dbReference type="Proteomes" id="UP001589753"/>
    </source>
</evidence>
<evidence type="ECO:0008006" key="4">
    <source>
        <dbReference type="Google" id="ProtNLM"/>
    </source>
</evidence>
<feature type="transmembrane region" description="Helical" evidence="1">
    <location>
        <begin position="98"/>
        <end position="115"/>
    </location>
</feature>
<proteinExistence type="predicted"/>
<name>A0ABV5LIH2_9ACTN</name>
<comment type="caution">
    <text evidence="2">The sequence shown here is derived from an EMBL/GenBank/DDBJ whole genome shotgun (WGS) entry which is preliminary data.</text>
</comment>
<sequence>MKRHPAFVIVAGWGGLNAVLLAVLVLYGESSMTYWLWGASVAGLELTALLVLASSCTGPEQHIRYRLPDRGAGAALPAALGCVLTGLAFVYGAWLLALAVPLLAVASALLVRGTTAREE</sequence>
<keyword evidence="1" id="KW-1133">Transmembrane helix</keyword>
<dbReference type="EMBL" id="JBHMDI010000146">
    <property type="protein sequence ID" value="MFB9351954.1"/>
    <property type="molecule type" value="Genomic_DNA"/>
</dbReference>
<dbReference type="RefSeq" id="WP_380956966.1">
    <property type="nucleotide sequence ID" value="NZ_JBHMDI010000146.1"/>
</dbReference>
<evidence type="ECO:0000256" key="1">
    <source>
        <dbReference type="SAM" id="Phobius"/>
    </source>
</evidence>
<dbReference type="Proteomes" id="UP001589753">
    <property type="component" value="Unassembled WGS sequence"/>
</dbReference>
<feature type="transmembrane region" description="Helical" evidence="1">
    <location>
        <begin position="74"/>
        <end position="92"/>
    </location>
</feature>
<organism evidence="2 3">
    <name type="scientific">Streptomyces heliomycini</name>
    <dbReference type="NCBI Taxonomy" id="284032"/>
    <lineage>
        <taxon>Bacteria</taxon>
        <taxon>Bacillati</taxon>
        <taxon>Actinomycetota</taxon>
        <taxon>Actinomycetes</taxon>
        <taxon>Kitasatosporales</taxon>
        <taxon>Streptomycetaceae</taxon>
        <taxon>Streptomyces</taxon>
    </lineage>
</organism>
<keyword evidence="3" id="KW-1185">Reference proteome</keyword>
<protein>
    <recommendedName>
        <fullName evidence="4">Integral membrane protein</fullName>
    </recommendedName>
</protein>
<reference evidence="2 3" key="1">
    <citation type="submission" date="2024-09" db="EMBL/GenBank/DDBJ databases">
        <authorList>
            <person name="Sun Q."/>
            <person name="Mori K."/>
        </authorList>
    </citation>
    <scope>NUCLEOTIDE SEQUENCE [LARGE SCALE GENOMIC DNA]</scope>
    <source>
        <strain evidence="2 3">JCM 9767</strain>
    </source>
</reference>
<accession>A0ABV5LIH2</accession>
<keyword evidence="1" id="KW-0472">Membrane</keyword>
<gene>
    <name evidence="2" type="ORF">ACFFUA_31840</name>
</gene>